<sequence length="110" mass="12271">MKISDKIAFTSRDDQSSGSTLVSAKLIVSVNRKVSLHALGRGTAEFEKNTATLKTEMTRDLIRTIQPRNEFEAAFAELRRKVQSCESLTMGDQMSILNSIADLHEKTLLQ</sequence>
<accession>A0A6J5RIQ3</accession>
<evidence type="ECO:0000313" key="1">
    <source>
        <dbReference type="EMBL" id="CAB4191654.1"/>
    </source>
</evidence>
<protein>
    <submittedName>
        <fullName evidence="1">Uncharacterized protein</fullName>
    </submittedName>
</protein>
<proteinExistence type="predicted"/>
<organism evidence="1">
    <name type="scientific">uncultured Caudovirales phage</name>
    <dbReference type="NCBI Taxonomy" id="2100421"/>
    <lineage>
        <taxon>Viruses</taxon>
        <taxon>Duplodnaviria</taxon>
        <taxon>Heunggongvirae</taxon>
        <taxon>Uroviricota</taxon>
        <taxon>Caudoviricetes</taxon>
        <taxon>Peduoviridae</taxon>
        <taxon>Maltschvirus</taxon>
        <taxon>Maltschvirus maltsch</taxon>
    </lineage>
</organism>
<reference evidence="1" key="1">
    <citation type="submission" date="2020-05" db="EMBL/GenBank/DDBJ databases">
        <authorList>
            <person name="Chiriac C."/>
            <person name="Salcher M."/>
            <person name="Ghai R."/>
            <person name="Kavagutti S V."/>
        </authorList>
    </citation>
    <scope>NUCLEOTIDE SEQUENCE</scope>
</reference>
<name>A0A6J5RIQ3_9CAUD</name>
<gene>
    <name evidence="1" type="ORF">UFOVP1229_73</name>
</gene>
<dbReference type="EMBL" id="LR797178">
    <property type="protein sequence ID" value="CAB4191654.1"/>
    <property type="molecule type" value="Genomic_DNA"/>
</dbReference>